<evidence type="ECO:0000313" key="3">
    <source>
        <dbReference type="Proteomes" id="UP000310200"/>
    </source>
</evidence>
<comment type="caution">
    <text evidence="2">The sequence shown here is derived from an EMBL/GenBank/DDBJ whole genome shotgun (WGS) entry which is preliminary data.</text>
</comment>
<dbReference type="Proteomes" id="UP000310200">
    <property type="component" value="Unassembled WGS sequence"/>
</dbReference>
<reference evidence="2 3" key="1">
    <citation type="journal article" date="2019" name="Philos. Trans. R. Soc. Lond., B, Biol. Sci.">
        <title>Ant behaviour and brain gene expression of defending hosts depend on the ecological success of the intruding social parasite.</title>
        <authorList>
            <person name="Kaur R."/>
            <person name="Stoldt M."/>
            <person name="Jongepier E."/>
            <person name="Feldmeyer B."/>
            <person name="Menzel F."/>
            <person name="Bornberg-Bauer E."/>
            <person name="Foitzik S."/>
        </authorList>
    </citation>
    <scope>NUCLEOTIDE SEQUENCE [LARGE SCALE GENOMIC DNA]</scope>
    <source>
        <tissue evidence="2">Whole body</tissue>
    </source>
</reference>
<gene>
    <name evidence="2" type="ORF">DBV15_12957</name>
</gene>
<organism evidence="2 3">
    <name type="scientific">Temnothorax longispinosus</name>
    <dbReference type="NCBI Taxonomy" id="300112"/>
    <lineage>
        <taxon>Eukaryota</taxon>
        <taxon>Metazoa</taxon>
        <taxon>Ecdysozoa</taxon>
        <taxon>Arthropoda</taxon>
        <taxon>Hexapoda</taxon>
        <taxon>Insecta</taxon>
        <taxon>Pterygota</taxon>
        <taxon>Neoptera</taxon>
        <taxon>Endopterygota</taxon>
        <taxon>Hymenoptera</taxon>
        <taxon>Apocrita</taxon>
        <taxon>Aculeata</taxon>
        <taxon>Formicoidea</taxon>
        <taxon>Formicidae</taxon>
        <taxon>Myrmicinae</taxon>
        <taxon>Temnothorax</taxon>
    </lineage>
</organism>
<accession>A0A4S2KUY5</accession>
<proteinExistence type="predicted"/>
<evidence type="ECO:0000313" key="2">
    <source>
        <dbReference type="EMBL" id="TGZ53902.1"/>
    </source>
</evidence>
<feature type="region of interest" description="Disordered" evidence="1">
    <location>
        <begin position="1"/>
        <end position="83"/>
    </location>
</feature>
<dbReference type="EMBL" id="QBLH01000887">
    <property type="protein sequence ID" value="TGZ53902.1"/>
    <property type="molecule type" value="Genomic_DNA"/>
</dbReference>
<sequence length="83" mass="9411">MISTETPDDCIGRTIIRCKSTPEPGARIPERPKSLTRRPSRGVGNENSALTRKPRVSNKTRSQDYKRPPNWHARQSVEEQLAV</sequence>
<dbReference type="AlphaFoldDB" id="A0A4S2KUY5"/>
<keyword evidence="3" id="KW-1185">Reference proteome</keyword>
<name>A0A4S2KUY5_9HYME</name>
<feature type="non-terminal residue" evidence="2">
    <location>
        <position position="83"/>
    </location>
</feature>
<protein>
    <submittedName>
        <fullName evidence="2">Uncharacterized protein</fullName>
    </submittedName>
</protein>
<evidence type="ECO:0000256" key="1">
    <source>
        <dbReference type="SAM" id="MobiDB-lite"/>
    </source>
</evidence>